<evidence type="ECO:0000313" key="1">
    <source>
        <dbReference type="EMBL" id="GAI89752.1"/>
    </source>
</evidence>
<dbReference type="AlphaFoldDB" id="X1S9N3"/>
<gene>
    <name evidence="1" type="ORF">S12H4_32327</name>
</gene>
<name>X1S9N3_9ZZZZ</name>
<feature type="non-terminal residue" evidence="1">
    <location>
        <position position="94"/>
    </location>
</feature>
<dbReference type="EMBL" id="BARW01018946">
    <property type="protein sequence ID" value="GAI89752.1"/>
    <property type="molecule type" value="Genomic_DNA"/>
</dbReference>
<reference evidence="1" key="1">
    <citation type="journal article" date="2014" name="Front. Microbiol.">
        <title>High frequency of phylogenetically diverse reductive dehalogenase-homologous genes in deep subseafloor sedimentary metagenomes.</title>
        <authorList>
            <person name="Kawai M."/>
            <person name="Futagami T."/>
            <person name="Toyoda A."/>
            <person name="Takaki Y."/>
            <person name="Nishi S."/>
            <person name="Hori S."/>
            <person name="Arai W."/>
            <person name="Tsubouchi T."/>
            <person name="Morono Y."/>
            <person name="Uchiyama I."/>
            <person name="Ito T."/>
            <person name="Fujiyama A."/>
            <person name="Inagaki F."/>
            <person name="Takami H."/>
        </authorList>
    </citation>
    <scope>NUCLEOTIDE SEQUENCE</scope>
    <source>
        <strain evidence="1">Expedition CK06-06</strain>
    </source>
</reference>
<comment type="caution">
    <text evidence="1">The sequence shown here is derived from an EMBL/GenBank/DDBJ whole genome shotgun (WGS) entry which is preliminary data.</text>
</comment>
<proteinExistence type="predicted"/>
<organism evidence="1">
    <name type="scientific">marine sediment metagenome</name>
    <dbReference type="NCBI Taxonomy" id="412755"/>
    <lineage>
        <taxon>unclassified sequences</taxon>
        <taxon>metagenomes</taxon>
        <taxon>ecological metagenomes</taxon>
    </lineage>
</organism>
<accession>X1S9N3</accession>
<protein>
    <submittedName>
        <fullName evidence="1">Uncharacterized protein</fullName>
    </submittedName>
</protein>
<sequence length="94" mass="10847">MITPRWPNTPLPKYPHLVGSDIPIWDSWIRTHGHYFQGFDYDVHVGQGLEPDKDQSFQLQEMWIGLTQKRIDVVGVTSMLESRDRSTPQRVVGG</sequence>